<proteinExistence type="predicted"/>
<protein>
    <submittedName>
        <fullName evidence="1">Anaphase-promoting complex subunit 8</fullName>
    </submittedName>
</protein>
<reference evidence="1" key="1">
    <citation type="submission" date="2022-04" db="EMBL/GenBank/DDBJ databases">
        <title>Genome of the entomopathogenic fungus Entomophthora muscae.</title>
        <authorList>
            <person name="Elya C."/>
            <person name="Lovett B.R."/>
            <person name="Lee E."/>
            <person name="Macias A.M."/>
            <person name="Hajek A.E."/>
            <person name="De Bivort B.L."/>
            <person name="Kasson M.T."/>
            <person name="De Fine Licht H.H."/>
            <person name="Stajich J.E."/>
        </authorList>
    </citation>
    <scope>NUCLEOTIDE SEQUENCE</scope>
    <source>
        <strain evidence="1">Berkeley</strain>
    </source>
</reference>
<comment type="caution">
    <text evidence="1">The sequence shown here is derived from an EMBL/GenBank/DDBJ whole genome shotgun (WGS) entry which is preliminary data.</text>
</comment>
<gene>
    <name evidence="1" type="primary">cut23_1</name>
    <name evidence="1" type="ORF">DSO57_1012879</name>
</gene>
<keyword evidence="2" id="KW-1185">Reference proteome</keyword>
<dbReference type="Proteomes" id="UP001165960">
    <property type="component" value="Unassembled WGS sequence"/>
</dbReference>
<accession>A0ACC2TTP2</accession>
<organism evidence="1 2">
    <name type="scientific">Entomophthora muscae</name>
    <dbReference type="NCBI Taxonomy" id="34485"/>
    <lineage>
        <taxon>Eukaryota</taxon>
        <taxon>Fungi</taxon>
        <taxon>Fungi incertae sedis</taxon>
        <taxon>Zoopagomycota</taxon>
        <taxon>Entomophthoromycotina</taxon>
        <taxon>Entomophthoromycetes</taxon>
        <taxon>Entomophthorales</taxon>
        <taxon>Entomophthoraceae</taxon>
        <taxon>Entomophthora</taxon>
    </lineage>
</organism>
<dbReference type="EMBL" id="QTSX02002176">
    <property type="protein sequence ID" value="KAJ9077841.1"/>
    <property type="molecule type" value="Genomic_DNA"/>
</dbReference>
<name>A0ACC2TTP2_9FUNG</name>
<sequence length="638" mass="73402">MDQASQDRTPSPTNKCTREDLSPVALSFDELIEPDHVDPEYEVIAKDRLSATLNENFRHAMGELSDRGLTQSTIWLCEIHSSLEVSGEVTEIQDKKRSKGPVSVYDEYHDVGILQSYHSLKRTERRSNQSPYYHRAKALFDQKEYARAHVFLSKHKDVKSNLLVFLRLYSQLLAGESLSHNPLLDITGVIKAKAPMHTVAYEVIWDELYPLFMEVRNGELGMDPFCLYLLGIAARRLGRLETAQEALLFSIQMFPYNWSAWLELGKCINSRAEYLELLDRLPRCIVWDFFWVHMDSEFNISLDKLDVRIRTLKALFPTSQTVLIQQAMALYHCRNYEASICIFEKIYREDPCLLDYVDIFSNMLSLKKNCPKLTWLATRCVKLDRLRPETCCVVGNYFFAQENFEKALTFFSKAIQLEGSYQTAWLLAGQCFVELRNLGSALPAFNKATALNPKDYRAWCGLACVYELLGMKKEAILNYSKAIKLNSHDKRIWHCLGDLYFDLKMPCEAVSCYEHCLTEYMGATSIHLRLGEIHENHSICGSPEKSRLKAAFHYRKGIYKLEPNTIYSVQATKALYFLAEFEISRGEYESALKYCNGALESSTFDQPRGRALKKKAKLLMENPPIDEDDEAEEIQEAS</sequence>
<evidence type="ECO:0000313" key="2">
    <source>
        <dbReference type="Proteomes" id="UP001165960"/>
    </source>
</evidence>
<evidence type="ECO:0000313" key="1">
    <source>
        <dbReference type="EMBL" id="KAJ9077841.1"/>
    </source>
</evidence>